<sequence length="508" mass="57257">MAVNAPNLWTEPPLGNREWAREMFERSKTASLTIHANLERHHTCTLDNLELALNHAWRLRHFTLNCGHVPIQRVLESFPRSAPRLESLVINDGPRYSLASYPPFKLACDSFSDTDRLRRLELVKVEVNWDSRLLSSLTHLKLDDISFGGRPLTTQLLNMLRRMPDLEVLELRDCLALDEGHEDAESSGKPVLHLAHLQSLNLTGTHLELEPLLRRISVPSTAKISCLASGGRSPEFTKFIAAFSAVRVASFNTEHAPVIRALHITSPNPASLRFQLYSEAPPDFPYYGHHYNGKKAYTEVGLSSGLALTTPQVEQYLRAMHSVLPLAKIDKLQISIPFNCVDLGASALSDTYGTLPNLKSVCIIGHPASLSMINAMVAQPAGQTPNTGAAPTSVAFSPLQSIIFYDIEFYTPIHGETRVLTIDRMKDFLIERYERGAEIQRLEFVECTRLCLDDVEDLREIVVDVEWDQVQMGFTETEEEDEDYLDYADPYDYYGSDSDEYTMWPFGF</sequence>
<dbReference type="OrthoDB" id="3172239at2759"/>
<dbReference type="AlphaFoldDB" id="A0A9W8K4B6"/>
<reference evidence="1" key="1">
    <citation type="submission" date="2022-07" db="EMBL/GenBank/DDBJ databases">
        <title>Genome Sequence of Agrocybe chaxingu.</title>
        <authorList>
            <person name="Buettner E."/>
        </authorList>
    </citation>
    <scope>NUCLEOTIDE SEQUENCE</scope>
    <source>
        <strain evidence="1">MP-N11</strain>
    </source>
</reference>
<dbReference type="InterPro" id="IPR032675">
    <property type="entry name" value="LRR_dom_sf"/>
</dbReference>
<dbReference type="SUPFAM" id="SSF52047">
    <property type="entry name" value="RNI-like"/>
    <property type="match status" value="1"/>
</dbReference>
<organism evidence="1 2">
    <name type="scientific">Agrocybe chaxingu</name>
    <dbReference type="NCBI Taxonomy" id="84603"/>
    <lineage>
        <taxon>Eukaryota</taxon>
        <taxon>Fungi</taxon>
        <taxon>Dikarya</taxon>
        <taxon>Basidiomycota</taxon>
        <taxon>Agaricomycotina</taxon>
        <taxon>Agaricomycetes</taxon>
        <taxon>Agaricomycetidae</taxon>
        <taxon>Agaricales</taxon>
        <taxon>Agaricineae</taxon>
        <taxon>Strophariaceae</taxon>
        <taxon>Agrocybe</taxon>
    </lineage>
</organism>
<dbReference type="Gene3D" id="3.80.10.10">
    <property type="entry name" value="Ribonuclease Inhibitor"/>
    <property type="match status" value="1"/>
</dbReference>
<evidence type="ECO:0008006" key="3">
    <source>
        <dbReference type="Google" id="ProtNLM"/>
    </source>
</evidence>
<evidence type="ECO:0000313" key="1">
    <source>
        <dbReference type="EMBL" id="KAJ3512130.1"/>
    </source>
</evidence>
<name>A0A9W8K4B6_9AGAR</name>
<evidence type="ECO:0000313" key="2">
    <source>
        <dbReference type="Proteomes" id="UP001148786"/>
    </source>
</evidence>
<dbReference type="Proteomes" id="UP001148786">
    <property type="component" value="Unassembled WGS sequence"/>
</dbReference>
<protein>
    <recommendedName>
        <fullName evidence="3">F-box domain-containing protein</fullName>
    </recommendedName>
</protein>
<comment type="caution">
    <text evidence="1">The sequence shown here is derived from an EMBL/GenBank/DDBJ whole genome shotgun (WGS) entry which is preliminary data.</text>
</comment>
<accession>A0A9W8K4B6</accession>
<dbReference type="EMBL" id="JANKHO010000279">
    <property type="protein sequence ID" value="KAJ3512130.1"/>
    <property type="molecule type" value="Genomic_DNA"/>
</dbReference>
<proteinExistence type="predicted"/>
<keyword evidence="2" id="KW-1185">Reference proteome</keyword>
<gene>
    <name evidence="1" type="ORF">NLJ89_g3704</name>
</gene>